<proteinExistence type="predicted"/>
<keyword evidence="2" id="KW-1185">Reference proteome</keyword>
<reference evidence="1" key="4">
    <citation type="submission" date="2019-03" db="UniProtKB">
        <authorList>
            <consortium name="EnsemblPlants"/>
        </authorList>
    </citation>
    <scope>IDENTIFICATION</scope>
</reference>
<evidence type="ECO:0000313" key="1">
    <source>
        <dbReference type="EnsemblPlants" id="AET6Gv20662500.23"/>
    </source>
</evidence>
<dbReference type="AlphaFoldDB" id="A0A453P9T5"/>
<protein>
    <submittedName>
        <fullName evidence="1">Uncharacterized protein</fullName>
    </submittedName>
</protein>
<dbReference type="EnsemblPlants" id="AET6Gv20662500.23">
    <property type="protein sequence ID" value="AET6Gv20662500.23"/>
    <property type="gene ID" value="AET6Gv20662500"/>
</dbReference>
<evidence type="ECO:0000313" key="2">
    <source>
        <dbReference type="Proteomes" id="UP000015105"/>
    </source>
</evidence>
<accession>A0A453P9T5</accession>
<sequence>MLPSSARHRLKVTVAAADLLPIPLHHRVSIVSVSRDPTMAIALFPSFSDHLVHNGGRGADNRWKVGREGPTVVPRGMKQRRHRSFPGQFIFLSFVLPHSPPRYSLIKRLCTIEQLVVGRTEDAKNSWLGVRREEEEEALL</sequence>
<reference evidence="2" key="2">
    <citation type="journal article" date="2017" name="Nat. Plants">
        <title>The Aegilops tauschii genome reveals multiple impacts of transposons.</title>
        <authorList>
            <person name="Zhao G."/>
            <person name="Zou C."/>
            <person name="Li K."/>
            <person name="Wang K."/>
            <person name="Li T."/>
            <person name="Gao L."/>
            <person name="Zhang X."/>
            <person name="Wang H."/>
            <person name="Yang Z."/>
            <person name="Liu X."/>
            <person name="Jiang W."/>
            <person name="Mao L."/>
            <person name="Kong X."/>
            <person name="Jiao Y."/>
            <person name="Jia J."/>
        </authorList>
    </citation>
    <scope>NUCLEOTIDE SEQUENCE [LARGE SCALE GENOMIC DNA]</scope>
    <source>
        <strain evidence="2">cv. AL8/78</strain>
    </source>
</reference>
<dbReference type="Proteomes" id="UP000015105">
    <property type="component" value="Chromosome 6D"/>
</dbReference>
<organism evidence="1 2">
    <name type="scientific">Aegilops tauschii subsp. strangulata</name>
    <name type="common">Goatgrass</name>
    <dbReference type="NCBI Taxonomy" id="200361"/>
    <lineage>
        <taxon>Eukaryota</taxon>
        <taxon>Viridiplantae</taxon>
        <taxon>Streptophyta</taxon>
        <taxon>Embryophyta</taxon>
        <taxon>Tracheophyta</taxon>
        <taxon>Spermatophyta</taxon>
        <taxon>Magnoliopsida</taxon>
        <taxon>Liliopsida</taxon>
        <taxon>Poales</taxon>
        <taxon>Poaceae</taxon>
        <taxon>BOP clade</taxon>
        <taxon>Pooideae</taxon>
        <taxon>Triticodae</taxon>
        <taxon>Triticeae</taxon>
        <taxon>Triticinae</taxon>
        <taxon>Aegilops</taxon>
    </lineage>
</organism>
<reference evidence="1" key="3">
    <citation type="journal article" date="2017" name="Nature">
        <title>Genome sequence of the progenitor of the wheat D genome Aegilops tauschii.</title>
        <authorList>
            <person name="Luo M.C."/>
            <person name="Gu Y.Q."/>
            <person name="Puiu D."/>
            <person name="Wang H."/>
            <person name="Twardziok S.O."/>
            <person name="Deal K.R."/>
            <person name="Huo N."/>
            <person name="Zhu T."/>
            <person name="Wang L."/>
            <person name="Wang Y."/>
            <person name="McGuire P.E."/>
            <person name="Liu S."/>
            <person name="Long H."/>
            <person name="Ramasamy R.K."/>
            <person name="Rodriguez J.C."/>
            <person name="Van S.L."/>
            <person name="Yuan L."/>
            <person name="Wang Z."/>
            <person name="Xia Z."/>
            <person name="Xiao L."/>
            <person name="Anderson O.D."/>
            <person name="Ouyang S."/>
            <person name="Liang Y."/>
            <person name="Zimin A.V."/>
            <person name="Pertea G."/>
            <person name="Qi P."/>
            <person name="Bennetzen J.L."/>
            <person name="Dai X."/>
            <person name="Dawson M.W."/>
            <person name="Muller H.G."/>
            <person name="Kugler K."/>
            <person name="Rivarola-Duarte L."/>
            <person name="Spannagl M."/>
            <person name="Mayer K.F.X."/>
            <person name="Lu F.H."/>
            <person name="Bevan M.W."/>
            <person name="Leroy P."/>
            <person name="Li P."/>
            <person name="You F.M."/>
            <person name="Sun Q."/>
            <person name="Liu Z."/>
            <person name="Lyons E."/>
            <person name="Wicker T."/>
            <person name="Salzberg S.L."/>
            <person name="Devos K.M."/>
            <person name="Dvorak J."/>
        </authorList>
    </citation>
    <scope>NUCLEOTIDE SEQUENCE [LARGE SCALE GENOMIC DNA]</scope>
    <source>
        <strain evidence="1">cv. AL8/78</strain>
    </source>
</reference>
<reference evidence="2" key="1">
    <citation type="journal article" date="2014" name="Science">
        <title>Ancient hybridizations among the ancestral genomes of bread wheat.</title>
        <authorList>
            <consortium name="International Wheat Genome Sequencing Consortium,"/>
            <person name="Marcussen T."/>
            <person name="Sandve S.R."/>
            <person name="Heier L."/>
            <person name="Spannagl M."/>
            <person name="Pfeifer M."/>
            <person name="Jakobsen K.S."/>
            <person name="Wulff B.B."/>
            <person name="Steuernagel B."/>
            <person name="Mayer K.F."/>
            <person name="Olsen O.A."/>
        </authorList>
    </citation>
    <scope>NUCLEOTIDE SEQUENCE [LARGE SCALE GENOMIC DNA]</scope>
    <source>
        <strain evidence="2">cv. AL8/78</strain>
    </source>
</reference>
<dbReference type="Gramene" id="AET6Gv20662500.23">
    <property type="protein sequence ID" value="AET6Gv20662500.23"/>
    <property type="gene ID" value="AET6Gv20662500"/>
</dbReference>
<name>A0A453P9T5_AEGTS</name>
<reference evidence="1" key="5">
    <citation type="journal article" date="2021" name="G3 (Bethesda)">
        <title>Aegilops tauschii genome assembly Aet v5.0 features greater sequence contiguity and improved annotation.</title>
        <authorList>
            <person name="Wang L."/>
            <person name="Zhu T."/>
            <person name="Rodriguez J.C."/>
            <person name="Deal K.R."/>
            <person name="Dubcovsky J."/>
            <person name="McGuire P.E."/>
            <person name="Lux T."/>
            <person name="Spannagl M."/>
            <person name="Mayer K.F.X."/>
            <person name="Baldrich P."/>
            <person name="Meyers B.C."/>
            <person name="Huo N."/>
            <person name="Gu Y.Q."/>
            <person name="Zhou H."/>
            <person name="Devos K.M."/>
            <person name="Bennetzen J.L."/>
            <person name="Unver T."/>
            <person name="Budak H."/>
            <person name="Gulick P.J."/>
            <person name="Galiba G."/>
            <person name="Kalapos B."/>
            <person name="Nelson D.R."/>
            <person name="Li P."/>
            <person name="You F.M."/>
            <person name="Luo M.C."/>
            <person name="Dvorak J."/>
        </authorList>
    </citation>
    <scope>NUCLEOTIDE SEQUENCE [LARGE SCALE GENOMIC DNA]</scope>
    <source>
        <strain evidence="1">cv. AL8/78</strain>
    </source>
</reference>